<keyword evidence="1" id="KW-1133">Transmembrane helix</keyword>
<dbReference type="AlphaFoldDB" id="A0A5J6WE49"/>
<keyword evidence="2" id="KW-0614">Plasmid</keyword>
<feature type="transmembrane region" description="Helical" evidence="1">
    <location>
        <begin position="31"/>
        <end position="52"/>
    </location>
</feature>
<keyword evidence="1" id="KW-0812">Transmembrane</keyword>
<evidence type="ECO:0000313" key="3">
    <source>
        <dbReference type="Proteomes" id="UP000326393"/>
    </source>
</evidence>
<accession>A0A5J6WE49</accession>
<evidence type="ECO:0000256" key="1">
    <source>
        <dbReference type="SAM" id="Phobius"/>
    </source>
</evidence>
<keyword evidence="1" id="KW-0472">Membrane</keyword>
<dbReference type="EMBL" id="CP044540">
    <property type="protein sequence ID" value="QFI15077.1"/>
    <property type="molecule type" value="Genomic_DNA"/>
</dbReference>
<dbReference type="KEGG" id="bmat:DB723_05140"/>
<geneLocation type="plasmid" evidence="2 3">
    <name>lp17</name>
</geneLocation>
<gene>
    <name evidence="2" type="ORF">DB723_05140</name>
</gene>
<sequence length="87" mass="10705">MFLIIKFMYYIQAYLYLFLYSFHRFNNLVKLVIIFEIIVYVVIFLNEFLIFYEFEISSPSRLSFLEYRRNNQIFNSSSSKFGKGDQY</sequence>
<proteinExistence type="predicted"/>
<reference evidence="2 3" key="1">
    <citation type="journal article" date="2020" name="Int. J. Syst. Evol. Microbiol.">
        <title>Borrelia maritima sp. nov., a novel species of the Borrelia burgdorferi sensu lato complex, occupying a basal position to North American species.</title>
        <authorList>
            <person name="Margos G."/>
            <person name="Fedorova N."/>
            <person name="Becker N.S."/>
            <person name="Kleinjan J.E."/>
            <person name="Marosevic D."/>
            <person name="Krebs S."/>
            <person name="Hui L."/>
            <person name="Fingerle V."/>
            <person name="Lane R.S."/>
        </authorList>
    </citation>
    <scope>NUCLEOTIDE SEQUENCE [LARGE SCALE GENOMIC DNA]</scope>
    <source>
        <strain evidence="2 3">CA690</strain>
    </source>
</reference>
<dbReference type="Proteomes" id="UP000326393">
    <property type="component" value="Plasmid lp17"/>
</dbReference>
<organism evidence="2 3">
    <name type="scientific">Borrelia maritima</name>
    <dbReference type="NCBI Taxonomy" id="2761123"/>
    <lineage>
        <taxon>Bacteria</taxon>
        <taxon>Pseudomonadati</taxon>
        <taxon>Spirochaetota</taxon>
        <taxon>Spirochaetia</taxon>
        <taxon>Spirochaetales</taxon>
        <taxon>Borreliaceae</taxon>
        <taxon>Borrelia</taxon>
    </lineage>
</organism>
<feature type="transmembrane region" description="Helical" evidence="1">
    <location>
        <begin position="7"/>
        <end position="25"/>
    </location>
</feature>
<evidence type="ECO:0000313" key="2">
    <source>
        <dbReference type="EMBL" id="QFI15077.1"/>
    </source>
</evidence>
<name>A0A5J6WE49_9SPIR</name>
<keyword evidence="3" id="KW-1185">Reference proteome</keyword>
<protein>
    <submittedName>
        <fullName evidence="2">Uncharacterized protein</fullName>
    </submittedName>
</protein>